<keyword evidence="6" id="KW-0547">Nucleotide-binding</keyword>
<sequence length="225" mass="25466">MSNVTNKETTEYDYLIKFLTLGDSGVGKTSFLFQYTDSSFNSKFISTVGIDFRLKKIVYRSQHEDGITGRSQRVLLQLWDTAGQERYQSLTTAFYRDAMGFLVLFDLTSQNSFMNVRNWLQQLKIHAYSDDADIVLCGNKADLEDARVVSEEQAKEEANRYGLPYFETSAATGQNVAKAIETLLDSVMKRIQRTVDSANLPGRVRGRQGVNMDSNLVQSQRSCNC</sequence>
<dbReference type="PROSITE" id="PS51419">
    <property type="entry name" value="RAB"/>
    <property type="match status" value="1"/>
</dbReference>
<dbReference type="EMBL" id="GFAH01000472">
    <property type="protein sequence ID" value="JAV47917.1"/>
    <property type="molecule type" value="Transcribed_RNA"/>
</dbReference>
<name>A0A1W7R9U6_9SCOR</name>
<evidence type="ECO:0000256" key="7">
    <source>
        <dbReference type="ARBA" id="ARBA00022753"/>
    </source>
</evidence>
<keyword evidence="13" id="KW-0449">Lipoprotein</keyword>
<dbReference type="PROSITE" id="PS51421">
    <property type="entry name" value="RAS"/>
    <property type="match status" value="1"/>
</dbReference>
<keyword evidence="5" id="KW-0488">Methylation</keyword>
<dbReference type="SMART" id="SM00174">
    <property type="entry name" value="RHO"/>
    <property type="match status" value="1"/>
</dbReference>
<dbReference type="EC" id="3.6.5.2" evidence="4"/>
<dbReference type="GO" id="GO:0005768">
    <property type="term" value="C:endosome"/>
    <property type="evidence" value="ECO:0007669"/>
    <property type="project" value="UniProtKB-SubCell"/>
</dbReference>
<keyword evidence="8" id="KW-0378">Hydrolase</keyword>
<evidence type="ECO:0000256" key="5">
    <source>
        <dbReference type="ARBA" id="ARBA00022481"/>
    </source>
</evidence>
<dbReference type="GO" id="GO:0016020">
    <property type="term" value="C:membrane"/>
    <property type="evidence" value="ECO:0007669"/>
    <property type="project" value="UniProtKB-SubCell"/>
</dbReference>
<evidence type="ECO:0000256" key="3">
    <source>
        <dbReference type="ARBA" id="ARBA00006270"/>
    </source>
</evidence>
<evidence type="ECO:0000256" key="4">
    <source>
        <dbReference type="ARBA" id="ARBA00011984"/>
    </source>
</evidence>
<evidence type="ECO:0000256" key="2">
    <source>
        <dbReference type="ARBA" id="ARBA00004635"/>
    </source>
</evidence>
<dbReference type="GO" id="GO:0003925">
    <property type="term" value="F:G protein activity"/>
    <property type="evidence" value="ECO:0007669"/>
    <property type="project" value="UniProtKB-EC"/>
</dbReference>
<evidence type="ECO:0000256" key="10">
    <source>
        <dbReference type="ARBA" id="ARBA00023134"/>
    </source>
</evidence>
<keyword evidence="14" id="KW-0636">Prenylation</keyword>
<dbReference type="InterPro" id="IPR005225">
    <property type="entry name" value="Small_GTP-bd"/>
</dbReference>
<comment type="similarity">
    <text evidence="3">Belongs to the small GTPase superfamily. Rab family.</text>
</comment>
<evidence type="ECO:0000256" key="11">
    <source>
        <dbReference type="ARBA" id="ARBA00023136"/>
    </source>
</evidence>
<dbReference type="GO" id="GO:0005525">
    <property type="term" value="F:GTP binding"/>
    <property type="evidence" value="ECO:0007669"/>
    <property type="project" value="UniProtKB-KW"/>
</dbReference>
<dbReference type="SUPFAM" id="SSF52540">
    <property type="entry name" value="P-loop containing nucleoside triphosphate hydrolases"/>
    <property type="match status" value="1"/>
</dbReference>
<evidence type="ECO:0000256" key="13">
    <source>
        <dbReference type="ARBA" id="ARBA00023288"/>
    </source>
</evidence>
<evidence type="ECO:0000313" key="15">
    <source>
        <dbReference type="EMBL" id="JAV47917.1"/>
    </source>
</evidence>
<evidence type="ECO:0000256" key="9">
    <source>
        <dbReference type="ARBA" id="ARBA00022990"/>
    </source>
</evidence>
<keyword evidence="9" id="KW-0007">Acetylation</keyword>
<evidence type="ECO:0000256" key="8">
    <source>
        <dbReference type="ARBA" id="ARBA00022801"/>
    </source>
</evidence>
<dbReference type="SMART" id="SM00176">
    <property type="entry name" value="RAN"/>
    <property type="match status" value="1"/>
</dbReference>
<keyword evidence="12" id="KW-1015">Disulfide bond</keyword>
<dbReference type="PRINTS" id="PR00449">
    <property type="entry name" value="RASTRNSFRMNG"/>
</dbReference>
<dbReference type="PROSITE" id="PS51420">
    <property type="entry name" value="RHO"/>
    <property type="match status" value="1"/>
</dbReference>
<evidence type="ECO:0000256" key="1">
    <source>
        <dbReference type="ARBA" id="ARBA00004177"/>
    </source>
</evidence>
<comment type="subcellular location">
    <subcellularLocation>
        <location evidence="1">Endosome</location>
    </subcellularLocation>
    <subcellularLocation>
        <location evidence="2">Membrane</location>
        <topology evidence="2">Lipid-anchor</topology>
    </subcellularLocation>
</comment>
<dbReference type="FunFam" id="3.40.50.300:FF:000402">
    <property type="entry name" value="Ras-related protein Rab-27A"/>
    <property type="match status" value="1"/>
</dbReference>
<dbReference type="SMART" id="SM00173">
    <property type="entry name" value="RAS"/>
    <property type="match status" value="1"/>
</dbReference>
<dbReference type="Pfam" id="PF00071">
    <property type="entry name" value="Ras"/>
    <property type="match status" value="1"/>
</dbReference>
<dbReference type="InterPro" id="IPR001806">
    <property type="entry name" value="Small_GTPase"/>
</dbReference>
<accession>A0A1W7R9U6</accession>
<dbReference type="AlphaFoldDB" id="A0A1W7R9U6"/>
<dbReference type="InterPro" id="IPR050305">
    <property type="entry name" value="Small_GTPase_Rab"/>
</dbReference>
<keyword evidence="7" id="KW-0967">Endosome</keyword>
<dbReference type="SMART" id="SM00175">
    <property type="entry name" value="RAB"/>
    <property type="match status" value="1"/>
</dbReference>
<evidence type="ECO:0000256" key="14">
    <source>
        <dbReference type="ARBA" id="ARBA00023289"/>
    </source>
</evidence>
<dbReference type="Gene3D" id="3.40.50.300">
    <property type="entry name" value="P-loop containing nucleotide triphosphate hydrolases"/>
    <property type="match status" value="1"/>
</dbReference>
<dbReference type="PANTHER" id="PTHR47980">
    <property type="entry name" value="LD44762P"/>
    <property type="match status" value="1"/>
</dbReference>
<keyword evidence="11" id="KW-0472">Membrane</keyword>
<evidence type="ECO:0000256" key="6">
    <source>
        <dbReference type="ARBA" id="ARBA00022741"/>
    </source>
</evidence>
<dbReference type="InterPro" id="IPR027417">
    <property type="entry name" value="P-loop_NTPase"/>
</dbReference>
<dbReference type="NCBIfam" id="TIGR00231">
    <property type="entry name" value="small_GTP"/>
    <property type="match status" value="1"/>
</dbReference>
<evidence type="ECO:0000256" key="12">
    <source>
        <dbReference type="ARBA" id="ARBA00023157"/>
    </source>
</evidence>
<reference evidence="15" key="1">
    <citation type="submission" date="2016-11" db="EMBL/GenBank/DDBJ databases">
        <title>Venom-gland transcriptomics and venom proteomics of the black-back scorpion (Hadrurus spadix) reveal detectability challenges and an unexplored realm of animal toxin diversity.</title>
        <authorList>
            <person name="Rokyta D.R."/>
            <person name="Ward M.J."/>
        </authorList>
    </citation>
    <scope>NUCLEOTIDE SEQUENCE</scope>
    <source>
        <tissue evidence="15">Venom gland</tissue>
    </source>
</reference>
<proteinExistence type="inferred from homology"/>
<protein>
    <recommendedName>
        <fullName evidence="4">small monomeric GTPase</fullName>
        <ecNumber evidence="4">3.6.5.2</ecNumber>
    </recommendedName>
</protein>
<keyword evidence="10" id="KW-0342">GTP-binding</keyword>
<organism evidence="15">
    <name type="scientific">Hadrurus spadix</name>
    <dbReference type="NCBI Taxonomy" id="141984"/>
    <lineage>
        <taxon>Eukaryota</taxon>
        <taxon>Metazoa</taxon>
        <taxon>Ecdysozoa</taxon>
        <taxon>Arthropoda</taxon>
        <taxon>Chelicerata</taxon>
        <taxon>Arachnida</taxon>
        <taxon>Scorpiones</taxon>
        <taxon>Iurida</taxon>
        <taxon>Iuroidea</taxon>
        <taxon>Hadrurus</taxon>
    </lineage>
</organism>